<sequence length="427" mass="47803">MSATIALDANIMLALYRVSDSQRKQILEVLEIVSDRLWVPYQAALEYQRNRLKVAADQQKTHESISSLANKGFDTAHAEYIKAIGELRANAVRDIRDREIRAAIEQEFGNAIDSLNEAQARSRSIMTSALDELRSKHTIDFRTVRQSDPIRASLDSLITDARVGKKLDARAYDERKKKAEARITARIPPGYADMSKDDATGDCLIWFELLDLAKSTETPVLYITDDTKDAYLKVHGQIIGPHVQLIREMAEESGQKYHQTTLDGFLRLAKKHLKATVSDETIRTVESSRKARSSKPREYGNILRFVTANAPEGAEIPGFLVELTDEEFNSRGKRVFVTIPSTSWLETSGVLVHDSVVLENNGNGYDIIGPVVDRRTGSERLPIFPETCGDCGSELTLISQNGREWLKCPSEACRQRLNGRLRSVTGP</sequence>
<proteinExistence type="predicted"/>
<evidence type="ECO:0000313" key="3">
    <source>
        <dbReference type="Proteomes" id="UP001550535"/>
    </source>
</evidence>
<accession>A0ABV2XES5</accession>
<keyword evidence="3" id="KW-1185">Reference proteome</keyword>
<dbReference type="Pfam" id="PF18476">
    <property type="entry name" value="PIN_8"/>
    <property type="match status" value="1"/>
</dbReference>
<dbReference type="Proteomes" id="UP001550535">
    <property type="component" value="Unassembled WGS sequence"/>
</dbReference>
<dbReference type="InterPro" id="IPR041578">
    <property type="entry name" value="PIN_8"/>
</dbReference>
<gene>
    <name evidence="2" type="ORF">ABZ507_21475</name>
</gene>
<name>A0ABV2XES5_9NOCA</name>
<organism evidence="2 3">
    <name type="scientific">Nocardia niwae</name>
    <dbReference type="NCBI Taxonomy" id="626084"/>
    <lineage>
        <taxon>Bacteria</taxon>
        <taxon>Bacillati</taxon>
        <taxon>Actinomycetota</taxon>
        <taxon>Actinomycetes</taxon>
        <taxon>Mycobacteriales</taxon>
        <taxon>Nocardiaceae</taxon>
        <taxon>Nocardia</taxon>
    </lineage>
</organism>
<comment type="caution">
    <text evidence="2">The sequence shown here is derived from an EMBL/GenBank/DDBJ whole genome shotgun (WGS) entry which is preliminary data.</text>
</comment>
<reference evidence="2 3" key="1">
    <citation type="submission" date="2024-06" db="EMBL/GenBank/DDBJ databases">
        <title>The Natural Products Discovery Center: Release of the First 8490 Sequenced Strains for Exploring Actinobacteria Biosynthetic Diversity.</title>
        <authorList>
            <person name="Kalkreuter E."/>
            <person name="Kautsar S.A."/>
            <person name="Yang D."/>
            <person name="Bader C.D."/>
            <person name="Teijaro C.N."/>
            <person name="Fluegel L."/>
            <person name="Davis C.M."/>
            <person name="Simpson J.R."/>
            <person name="Lauterbach L."/>
            <person name="Steele A.D."/>
            <person name="Gui C."/>
            <person name="Meng S."/>
            <person name="Li G."/>
            <person name="Viehrig K."/>
            <person name="Ye F."/>
            <person name="Su P."/>
            <person name="Kiefer A.F."/>
            <person name="Nichols A."/>
            <person name="Cepeda A.J."/>
            <person name="Yan W."/>
            <person name="Fan B."/>
            <person name="Jiang Y."/>
            <person name="Adhikari A."/>
            <person name="Zheng C.-J."/>
            <person name="Schuster L."/>
            <person name="Cowan T.M."/>
            <person name="Smanski M.J."/>
            <person name="Chevrette M.G."/>
            <person name="De Carvalho L.P.S."/>
            <person name="Shen B."/>
        </authorList>
    </citation>
    <scope>NUCLEOTIDE SEQUENCE [LARGE SCALE GENOMIC DNA]</scope>
    <source>
        <strain evidence="2 3">NPDC019434</strain>
    </source>
</reference>
<protein>
    <submittedName>
        <fullName evidence="2">PIN-like domain-containing protein</fullName>
    </submittedName>
</protein>
<evidence type="ECO:0000313" key="2">
    <source>
        <dbReference type="EMBL" id="MEU2124387.1"/>
    </source>
</evidence>
<dbReference type="RefSeq" id="WP_063023023.1">
    <property type="nucleotide sequence ID" value="NZ_JBEYBM010000031.1"/>
</dbReference>
<evidence type="ECO:0000259" key="1">
    <source>
        <dbReference type="Pfam" id="PF18476"/>
    </source>
</evidence>
<feature type="domain" description="PIN like" evidence="1">
    <location>
        <begin position="5"/>
        <end position="230"/>
    </location>
</feature>
<dbReference type="EMBL" id="JBEYBR010000057">
    <property type="protein sequence ID" value="MEU2124387.1"/>
    <property type="molecule type" value="Genomic_DNA"/>
</dbReference>